<evidence type="ECO:0000313" key="3">
    <source>
        <dbReference type="Proteomes" id="UP000027442"/>
    </source>
</evidence>
<dbReference type="AlphaFoldDB" id="A0A069QIZ0"/>
<keyword evidence="1" id="KW-0472">Membrane</keyword>
<dbReference type="HOGENOM" id="CLU_2383703_0_0_10"/>
<feature type="transmembrane region" description="Helical" evidence="1">
    <location>
        <begin position="61"/>
        <end position="81"/>
    </location>
</feature>
<name>A0A069QIZ0_HOYLO</name>
<accession>A0A069QIZ0</accession>
<sequence>MLKVYRILSRAHKVEYTSGVFIIKYPFIFSPFPLSFFPIFTLSPFHLFPLSSFHLSTFPSFHFFTLSPLNTLSPFIAWLGLKLFIRNNVPSCQN</sequence>
<dbReference type="PATRIC" id="fig|1122985.7.peg.1220"/>
<protein>
    <submittedName>
        <fullName evidence="2">Uncharacterized protein</fullName>
    </submittedName>
</protein>
<dbReference type="EMBL" id="JNGW01000045">
    <property type="protein sequence ID" value="KDR52785.1"/>
    <property type="molecule type" value="Genomic_DNA"/>
</dbReference>
<comment type="caution">
    <text evidence="2">The sequence shown here is derived from an EMBL/GenBank/DDBJ whole genome shotgun (WGS) entry which is preliminary data.</text>
</comment>
<keyword evidence="3" id="KW-1185">Reference proteome</keyword>
<keyword evidence="1" id="KW-0812">Transmembrane</keyword>
<gene>
    <name evidence="2" type="ORF">HMPREF1991_01178</name>
</gene>
<reference evidence="2 3" key="1">
    <citation type="submission" date="2013-08" db="EMBL/GenBank/DDBJ databases">
        <authorList>
            <person name="Weinstock G."/>
            <person name="Sodergren E."/>
            <person name="Wylie T."/>
            <person name="Fulton L."/>
            <person name="Fulton R."/>
            <person name="Fronick C."/>
            <person name="O'Laughlin M."/>
            <person name="Godfrey J."/>
            <person name="Miner T."/>
            <person name="Herter B."/>
            <person name="Appelbaum E."/>
            <person name="Cordes M."/>
            <person name="Lek S."/>
            <person name="Wollam A."/>
            <person name="Pepin K.H."/>
            <person name="Palsikar V.B."/>
            <person name="Mitreva M."/>
            <person name="Wilson R.K."/>
        </authorList>
    </citation>
    <scope>NUCLEOTIDE SEQUENCE [LARGE SCALE GENOMIC DNA]</scope>
    <source>
        <strain evidence="2 3">ATCC 15930</strain>
    </source>
</reference>
<dbReference type="Proteomes" id="UP000027442">
    <property type="component" value="Unassembled WGS sequence"/>
</dbReference>
<evidence type="ECO:0000313" key="2">
    <source>
        <dbReference type="EMBL" id="KDR52785.1"/>
    </source>
</evidence>
<keyword evidence="1" id="KW-1133">Transmembrane helix</keyword>
<organism evidence="2 3">
    <name type="scientific">Hoylesella loescheii DSM 19665 = JCM 12249 = ATCC 15930</name>
    <dbReference type="NCBI Taxonomy" id="1122985"/>
    <lineage>
        <taxon>Bacteria</taxon>
        <taxon>Pseudomonadati</taxon>
        <taxon>Bacteroidota</taxon>
        <taxon>Bacteroidia</taxon>
        <taxon>Bacteroidales</taxon>
        <taxon>Prevotellaceae</taxon>
        <taxon>Hoylesella</taxon>
    </lineage>
</organism>
<proteinExistence type="predicted"/>
<evidence type="ECO:0000256" key="1">
    <source>
        <dbReference type="SAM" id="Phobius"/>
    </source>
</evidence>
<feature type="transmembrane region" description="Helical" evidence="1">
    <location>
        <begin position="21"/>
        <end position="41"/>
    </location>
</feature>